<protein>
    <submittedName>
        <fullName evidence="1">Uncharacterized protein</fullName>
    </submittedName>
</protein>
<evidence type="ECO:0000313" key="1">
    <source>
        <dbReference type="EMBL" id="VDD50557.1"/>
    </source>
</evidence>
<sequence>MKNKKSKCRFLYFGRQTKTLLEFPLKWFWSMKREQGFMLKLKKT</sequence>
<reference evidence="1" key="1">
    <citation type="submission" date="2018-11" db="EMBL/GenBank/DDBJ databases">
        <authorList>
            <consortium name="Genoscope - CEA"/>
            <person name="William W."/>
        </authorList>
    </citation>
    <scope>NUCLEOTIDE SEQUENCE</scope>
</reference>
<accession>A0A3P6EZH0</accession>
<name>A0A3P6EZH0_BRAOL</name>
<organism evidence="1">
    <name type="scientific">Brassica oleracea</name>
    <name type="common">Wild cabbage</name>
    <dbReference type="NCBI Taxonomy" id="3712"/>
    <lineage>
        <taxon>Eukaryota</taxon>
        <taxon>Viridiplantae</taxon>
        <taxon>Streptophyta</taxon>
        <taxon>Embryophyta</taxon>
        <taxon>Tracheophyta</taxon>
        <taxon>Spermatophyta</taxon>
        <taxon>Magnoliopsida</taxon>
        <taxon>eudicotyledons</taxon>
        <taxon>Gunneridae</taxon>
        <taxon>Pentapetalae</taxon>
        <taxon>rosids</taxon>
        <taxon>malvids</taxon>
        <taxon>Brassicales</taxon>
        <taxon>Brassicaceae</taxon>
        <taxon>Brassiceae</taxon>
        <taxon>Brassica</taxon>
    </lineage>
</organism>
<dbReference type="EMBL" id="LR031878">
    <property type="protein sequence ID" value="VDD50557.1"/>
    <property type="molecule type" value="Genomic_DNA"/>
</dbReference>
<dbReference type="AlphaFoldDB" id="A0A3P6EZH0"/>
<proteinExistence type="predicted"/>
<gene>
    <name evidence="1" type="ORF">BOLC1T02946H</name>
</gene>